<name>A0AAN7UVK6_9PEZI</name>
<gene>
    <name evidence="1" type="ORF">RRF57_009450</name>
</gene>
<accession>A0AAN7UVK6</accession>
<protein>
    <submittedName>
        <fullName evidence="1">Uncharacterized protein</fullName>
    </submittedName>
</protein>
<organism evidence="1 2">
    <name type="scientific">Xylaria bambusicola</name>
    <dbReference type="NCBI Taxonomy" id="326684"/>
    <lineage>
        <taxon>Eukaryota</taxon>
        <taxon>Fungi</taxon>
        <taxon>Dikarya</taxon>
        <taxon>Ascomycota</taxon>
        <taxon>Pezizomycotina</taxon>
        <taxon>Sordariomycetes</taxon>
        <taxon>Xylariomycetidae</taxon>
        <taxon>Xylariales</taxon>
        <taxon>Xylariaceae</taxon>
        <taxon>Xylaria</taxon>
    </lineage>
</organism>
<proteinExistence type="predicted"/>
<keyword evidence="2" id="KW-1185">Reference proteome</keyword>
<dbReference type="Proteomes" id="UP001305414">
    <property type="component" value="Unassembled WGS sequence"/>
</dbReference>
<dbReference type="EMBL" id="JAWHQM010000035">
    <property type="protein sequence ID" value="KAK5633736.1"/>
    <property type="molecule type" value="Genomic_DNA"/>
</dbReference>
<evidence type="ECO:0000313" key="2">
    <source>
        <dbReference type="Proteomes" id="UP001305414"/>
    </source>
</evidence>
<sequence>MIEDVTTYVFRNDLLQCRPQYLPGKYLDILLDIPGLRGGEAHNSLEELLAFGLRLTDGQRPKALQVAADAVLLLNAEPVRRHDELFEKRDSVDARDEALALLVPVDAANANTVGWPLADGHGLKRC</sequence>
<evidence type="ECO:0000313" key="1">
    <source>
        <dbReference type="EMBL" id="KAK5633736.1"/>
    </source>
</evidence>
<dbReference type="AlphaFoldDB" id="A0AAN7UVK6"/>
<comment type="caution">
    <text evidence="1">The sequence shown here is derived from an EMBL/GenBank/DDBJ whole genome shotgun (WGS) entry which is preliminary data.</text>
</comment>
<reference evidence="1 2" key="1">
    <citation type="submission" date="2023-10" db="EMBL/GenBank/DDBJ databases">
        <title>Draft genome sequence of Xylaria bambusicola isolate GMP-LS, the root and basal stem rot pathogen of sugarcane in Indonesia.</title>
        <authorList>
            <person name="Selvaraj P."/>
            <person name="Muralishankar V."/>
            <person name="Muruganantham S."/>
            <person name="Sp S."/>
            <person name="Haryani S."/>
            <person name="Lau K.J.X."/>
            <person name="Naqvi N.I."/>
        </authorList>
    </citation>
    <scope>NUCLEOTIDE SEQUENCE [LARGE SCALE GENOMIC DNA]</scope>
    <source>
        <strain evidence="1">GMP-LS</strain>
    </source>
</reference>